<dbReference type="AlphaFoldDB" id="A0A4Q8LDC5"/>
<dbReference type="Pfam" id="PF17482">
    <property type="entry name" value="Phage_sheath_1C"/>
    <property type="match status" value="1"/>
</dbReference>
<feature type="domain" description="Tail sheath protein C-terminal" evidence="3">
    <location>
        <begin position="278"/>
        <end position="380"/>
    </location>
</feature>
<dbReference type="PANTHER" id="PTHR35861">
    <property type="match status" value="1"/>
</dbReference>
<dbReference type="InterPro" id="IPR020287">
    <property type="entry name" value="Tail_sheath_C"/>
</dbReference>
<dbReference type="PANTHER" id="PTHR35861:SF1">
    <property type="entry name" value="PHAGE TAIL SHEATH PROTEIN"/>
    <property type="match status" value="1"/>
</dbReference>
<dbReference type="EMBL" id="SHMC01000002">
    <property type="protein sequence ID" value="TAA26565.1"/>
    <property type="molecule type" value="Genomic_DNA"/>
</dbReference>
<dbReference type="InterPro" id="IPR035089">
    <property type="entry name" value="Phage_sheath_subtilisin"/>
</dbReference>
<accession>A0A4Q8LDC5</accession>
<gene>
    <name evidence="5" type="ORF">EA660_04850</name>
</gene>
<dbReference type="OrthoDB" id="9767864at2"/>
<feature type="domain" description="Tail sheath protein Gp18-like" evidence="4">
    <location>
        <begin position="25"/>
        <end position="85"/>
    </location>
</feature>
<evidence type="ECO:0000259" key="4">
    <source>
        <dbReference type="Pfam" id="PF22671"/>
    </source>
</evidence>
<sequence>MDYHHGVRVIEINDGTRPIRTVSTAVVGLVATGDAADATLFPLNKPVLITDVLGAAGKAGATGTLRQALQAIADQTNPVTVVVRVEEADGVDPAAIEAAQNAAVIGTKVGGNATGMQALLTAESLLGVKPRILGCPGLDTQPVAAALAVIAKSLRGMAYVSADAATTVAEAVTYRGEFSARELMIIYPDFLAFDTTTKATVSSFATARALGLRAKIDKEQGWHKNLSNVPVAGVTGISRGIQFDLQDPATDAGVLNAGDVTTLIRMNGYRFWGSRTCSDDPLFQFETATRTAQILADTIAEAMAVYVDAPMQPQRIKDIVESINAKCRELKASGYIIGGSAWYDPELNTKATLADGQLRIDYDYTPVPPLEQLGLNQRITDSYLANFASAISA</sequence>
<dbReference type="InterPro" id="IPR054564">
    <property type="entry name" value="Gp18_domIII_N"/>
</dbReference>
<dbReference type="RefSeq" id="WP_130550440.1">
    <property type="nucleotide sequence ID" value="NZ_SHMC01000002.1"/>
</dbReference>
<evidence type="ECO:0000313" key="6">
    <source>
        <dbReference type="Proteomes" id="UP000292627"/>
    </source>
</evidence>
<organism evidence="5 6">
    <name type="scientific">Pseudoxanthomonas winnipegensis</name>
    <dbReference type="NCBI Taxonomy" id="2480810"/>
    <lineage>
        <taxon>Bacteria</taxon>
        <taxon>Pseudomonadati</taxon>
        <taxon>Pseudomonadota</taxon>
        <taxon>Gammaproteobacteria</taxon>
        <taxon>Lysobacterales</taxon>
        <taxon>Lysobacteraceae</taxon>
        <taxon>Pseudoxanthomonas</taxon>
    </lineage>
</organism>
<reference evidence="5 6" key="1">
    <citation type="submission" date="2019-02" db="EMBL/GenBank/DDBJ databases">
        <title>WGS of Pseudoxanthomonas species novum from clinical isolates.</title>
        <authorList>
            <person name="Bernier A.-M."/>
            <person name="Bernard K."/>
            <person name="Vachon A."/>
        </authorList>
    </citation>
    <scope>NUCLEOTIDE SEQUENCE [LARGE SCALE GENOMIC DNA]</scope>
    <source>
        <strain evidence="5 6">NML171200</strain>
    </source>
</reference>
<proteinExistence type="inferred from homology"/>
<evidence type="ECO:0000259" key="3">
    <source>
        <dbReference type="Pfam" id="PF17482"/>
    </source>
</evidence>
<comment type="similarity">
    <text evidence="1">Belongs to the myoviridae tail sheath protein family.</text>
</comment>
<comment type="caution">
    <text evidence="5">The sequence shown here is derived from an EMBL/GenBank/DDBJ whole genome shotgun (WGS) entry which is preliminary data.</text>
</comment>
<evidence type="ECO:0000256" key="1">
    <source>
        <dbReference type="ARBA" id="ARBA00008005"/>
    </source>
</evidence>
<dbReference type="InterPro" id="IPR052042">
    <property type="entry name" value="Tail_sheath_structural"/>
</dbReference>
<evidence type="ECO:0000313" key="5">
    <source>
        <dbReference type="EMBL" id="TAA26565.1"/>
    </source>
</evidence>
<evidence type="ECO:0000259" key="2">
    <source>
        <dbReference type="Pfam" id="PF04984"/>
    </source>
</evidence>
<protein>
    <submittedName>
        <fullName evidence="5">Phage tail sheath protein</fullName>
    </submittedName>
</protein>
<dbReference type="Pfam" id="PF22671">
    <property type="entry name" value="Gp18_domIII_N"/>
    <property type="match status" value="1"/>
</dbReference>
<name>A0A4Q8LDC5_9GAMM</name>
<feature type="domain" description="Tail sheath protein subtilisin-like" evidence="2">
    <location>
        <begin position="111"/>
        <end position="277"/>
    </location>
</feature>
<dbReference type="Proteomes" id="UP000292627">
    <property type="component" value="Unassembled WGS sequence"/>
</dbReference>
<dbReference type="Pfam" id="PF04984">
    <property type="entry name" value="Phage_sheath_1"/>
    <property type="match status" value="1"/>
</dbReference>